<evidence type="ECO:0000259" key="4">
    <source>
        <dbReference type="SMART" id="SM01318"/>
    </source>
</evidence>
<keyword evidence="6" id="KW-1185">Reference proteome</keyword>
<dbReference type="VEuPathDB" id="VectorBase:GAUT015564"/>
<proteinExistence type="predicted"/>
<dbReference type="PANTHER" id="PTHR39957">
    <property type="entry name" value="AT09846P1-RELATED"/>
    <property type="match status" value="1"/>
</dbReference>
<keyword evidence="3" id="KW-0732">Signal</keyword>
<dbReference type="PANTHER" id="PTHR39957:SF2">
    <property type="entry name" value="GEO11553P1"/>
    <property type="match status" value="1"/>
</dbReference>
<comment type="subcellular location">
    <subcellularLocation>
        <location evidence="1">Secreted</location>
    </subcellularLocation>
</comment>
<evidence type="ECO:0000313" key="6">
    <source>
        <dbReference type="Proteomes" id="UP000078200"/>
    </source>
</evidence>
<protein>
    <recommendedName>
        <fullName evidence="4">Single domain-containing protein</fullName>
    </recommendedName>
</protein>
<dbReference type="SMART" id="SM01318">
    <property type="entry name" value="SVWC"/>
    <property type="match status" value="1"/>
</dbReference>
<feature type="signal peptide" evidence="3">
    <location>
        <begin position="1"/>
        <end position="20"/>
    </location>
</feature>
<sequence length="135" mass="15290">MKLLLISLIVVSARVASISAQGAIYHNATHPDYPGQCYYEKYAIVLPVDGVFQPTNLCACEKTTCRDDLVLEMNFCPRHNMQETDDCSIVTDDTAAYPDCCPKLVCKETETEKRNKRTCSSYYREKAKIEVCFTQ</sequence>
<evidence type="ECO:0000256" key="1">
    <source>
        <dbReference type="ARBA" id="ARBA00004613"/>
    </source>
</evidence>
<keyword evidence="2" id="KW-0964">Secreted</keyword>
<dbReference type="InterPro" id="IPR029277">
    <property type="entry name" value="SVWC_dom"/>
</dbReference>
<dbReference type="EnsemblMetazoa" id="GAUT015564-RA">
    <property type="protein sequence ID" value="GAUT015564-PA"/>
    <property type="gene ID" value="GAUT015564"/>
</dbReference>
<feature type="domain" description="Single" evidence="4">
    <location>
        <begin position="37"/>
        <end position="106"/>
    </location>
</feature>
<dbReference type="Pfam" id="PF15430">
    <property type="entry name" value="SVWC"/>
    <property type="match status" value="1"/>
</dbReference>
<accession>A0A1A9UUC5</accession>
<evidence type="ECO:0000256" key="3">
    <source>
        <dbReference type="SAM" id="SignalP"/>
    </source>
</evidence>
<name>A0A1A9UUC5_GLOAU</name>
<dbReference type="AlphaFoldDB" id="A0A1A9UUC5"/>
<dbReference type="InterPro" id="IPR053308">
    <property type="entry name" value="Vago-like"/>
</dbReference>
<organism evidence="5 6">
    <name type="scientific">Glossina austeni</name>
    <name type="common">Savannah tsetse fly</name>
    <dbReference type="NCBI Taxonomy" id="7395"/>
    <lineage>
        <taxon>Eukaryota</taxon>
        <taxon>Metazoa</taxon>
        <taxon>Ecdysozoa</taxon>
        <taxon>Arthropoda</taxon>
        <taxon>Hexapoda</taxon>
        <taxon>Insecta</taxon>
        <taxon>Pterygota</taxon>
        <taxon>Neoptera</taxon>
        <taxon>Endopterygota</taxon>
        <taxon>Diptera</taxon>
        <taxon>Brachycera</taxon>
        <taxon>Muscomorpha</taxon>
        <taxon>Hippoboscoidea</taxon>
        <taxon>Glossinidae</taxon>
        <taxon>Glossina</taxon>
    </lineage>
</organism>
<dbReference type="Proteomes" id="UP000078200">
    <property type="component" value="Unassembled WGS sequence"/>
</dbReference>
<evidence type="ECO:0000256" key="2">
    <source>
        <dbReference type="ARBA" id="ARBA00022525"/>
    </source>
</evidence>
<evidence type="ECO:0000313" key="5">
    <source>
        <dbReference type="EnsemblMetazoa" id="GAUT015564-PA"/>
    </source>
</evidence>
<feature type="chain" id="PRO_5008398855" description="Single domain-containing protein" evidence="3">
    <location>
        <begin position="21"/>
        <end position="135"/>
    </location>
</feature>
<dbReference type="GO" id="GO:0005576">
    <property type="term" value="C:extracellular region"/>
    <property type="evidence" value="ECO:0007669"/>
    <property type="project" value="UniProtKB-SubCell"/>
</dbReference>
<reference evidence="5" key="1">
    <citation type="submission" date="2020-05" db="UniProtKB">
        <authorList>
            <consortium name="EnsemblMetazoa"/>
        </authorList>
    </citation>
    <scope>IDENTIFICATION</scope>
    <source>
        <strain evidence="5">TTRI</strain>
    </source>
</reference>